<dbReference type="PANTHER" id="PTHR12619">
    <property type="entry name" value="RFX TRANSCRIPTION FACTOR FAMILY"/>
    <property type="match status" value="1"/>
</dbReference>
<feature type="region of interest" description="Disordered" evidence="6">
    <location>
        <begin position="424"/>
        <end position="496"/>
    </location>
</feature>
<feature type="region of interest" description="Disordered" evidence="6">
    <location>
        <begin position="1142"/>
        <end position="1209"/>
    </location>
</feature>
<keyword evidence="2" id="KW-0805">Transcription regulation</keyword>
<comment type="subcellular location">
    <subcellularLocation>
        <location evidence="1">Nucleus</location>
    </subcellularLocation>
</comment>
<sequence length="1286" mass="142582">MQPANLREVNTLAECKGIMSHGIGRPSFPHASLTSRWNMGIDQGYMHDPSAHGFAQRFPVQNRKLPELPLFDPGCRSSLCTNLSDVTHRCTTGSETFDLLHGFPNSLYNQPVDFSLENPMVKGVTKTTTATCLPPWSGVHLPHKFRSSSSSQSRLFSVLPNKIPHAENMDTLCLRGTGVYQPQSIHNCAASNTGRLSSDASVSGVSCLSSGLSARVGAPMSPFVKYMNYMRHHSTRASPVTVQWLLDNYESADGVSLSRSALYSHYLSHCLENWLEPMNPASFGKLIRSIFVGLRTRRLGTRGNSKYHYYGIRMKSTSSLNQVTGETRNQSGQKKEGSHSGGRACPTTGMPSAKPEEYKSGTNSLGISNGVSRQTFGERQRLSLGMNYGSRSLGPAGTCVHRSSSEQRLSDLASASSINHNGNQLWRGWDSSSRSVQPRNSMRANSQNNLPGPMCVGSSLHRSTSCRGTRPLDVRGTNASGNTTTLESESLPVNIPSGSGPFVSNCALTKTSRPSNTGSERTYFGSSPHAKFRIPDLMSLCQMAKLTITEADLFSCNIKTEPYEYEADLRNTTHPVVTSKTVAQFVKLYEAHCEKIYSCILNLRIEGMRTCWQQFWRSAEGQSTTCSSQLSKEQMITLCEDNRVCHFLELADRTLYQSLLELIINDSLKAMSMNMIHGIRTLIKLMEPYLRSAIRQFPANLANAKLTTLSGFTKGLRRALGLSHLSQAVLTVIKDPDRMRQMVHDITKLDLVSIEAQGSWASECSLYAEQISFSHPVNGERTEDEEHISDAVELDTLLASPAQADEQIDNHNTKVFAGSTNSITENLETAVVETHEETMYDSTDHMEKNPVYSGFDLPNCDGRSLSKISMKELHAELCTLLTNRAALPVWTSWLDRTVSRTLADQVTGTKRASAARHLMLVWTYYSSLLMRELTLRSAASFSSCHLLRMWCDEYLSYRLEQVASSPSEGLPKSINQGISADQPEPLDDTTYASGFMVDGLVADGANTLTSLNDRGFECIDCHLLSSGYEECATHPCFTPLQASNPTDGEFPSKSPDIGGIRLFNQDIVEYDRPSNEFVLGFGNDPLLTESSGFENEKQLPLIEVSETWSVSDSLSQHMEIKREEETLSTQCKDADLEFKSVKPEHKYDTLRNQNEDRNAQHTGTGPQRHHFSLSESQWPTRGSGNISERQLGHSPLNSESSKENMHSEKSIRNWMDSTSLSHLDPVSSSKTICESESISRRFMKPFNNHTEKRIVASLQEDLMTRPPAQTPRKTVCITLGADEQSK</sequence>
<reference evidence="8 9" key="2">
    <citation type="journal article" date="2021" name="Genomics">
        <title>High-quality reference genome for Clonorchis sinensis.</title>
        <authorList>
            <person name="Young N.D."/>
            <person name="Stroehlein A.J."/>
            <person name="Kinkar L."/>
            <person name="Wang T."/>
            <person name="Sohn W.M."/>
            <person name="Chang B.C.H."/>
            <person name="Kaur P."/>
            <person name="Weisz D."/>
            <person name="Dudchenko O."/>
            <person name="Aiden E.L."/>
            <person name="Korhonen P.K."/>
            <person name="Gasser R.B."/>
        </authorList>
    </citation>
    <scope>NUCLEOTIDE SEQUENCE [LARGE SCALE GENOMIC DNA]</scope>
    <source>
        <strain evidence="8">Cs-k2</strain>
    </source>
</reference>
<gene>
    <name evidence="8" type="ORF">CSKR_100135</name>
</gene>
<feature type="compositionally biased region" description="Basic and acidic residues" evidence="6">
    <location>
        <begin position="1142"/>
        <end position="1159"/>
    </location>
</feature>
<dbReference type="InterPro" id="IPR039779">
    <property type="entry name" value="RFX-like"/>
</dbReference>
<dbReference type="GO" id="GO:0005634">
    <property type="term" value="C:nucleus"/>
    <property type="evidence" value="ECO:0007669"/>
    <property type="project" value="UniProtKB-SubCell"/>
</dbReference>
<dbReference type="PROSITE" id="PS51526">
    <property type="entry name" value="RFX_DBD"/>
    <property type="match status" value="1"/>
</dbReference>
<feature type="compositionally biased region" description="Polar residues" evidence="6">
    <location>
        <begin position="424"/>
        <end position="450"/>
    </location>
</feature>
<feature type="region of interest" description="Disordered" evidence="6">
    <location>
        <begin position="320"/>
        <end position="370"/>
    </location>
</feature>
<keyword evidence="3 8" id="KW-0238">DNA-binding</keyword>
<comment type="caution">
    <text evidence="8">The sequence shown here is derived from an EMBL/GenBank/DDBJ whole genome shotgun (WGS) entry which is preliminary data.</text>
</comment>
<dbReference type="GO" id="GO:0000978">
    <property type="term" value="F:RNA polymerase II cis-regulatory region sequence-specific DNA binding"/>
    <property type="evidence" value="ECO:0007669"/>
    <property type="project" value="TreeGrafter"/>
</dbReference>
<dbReference type="SUPFAM" id="SSF46785">
    <property type="entry name" value="Winged helix' DNA-binding domain"/>
    <property type="match status" value="1"/>
</dbReference>
<dbReference type="Gene3D" id="1.10.10.10">
    <property type="entry name" value="Winged helix-like DNA-binding domain superfamily/Winged helix DNA-binding domain"/>
    <property type="match status" value="1"/>
</dbReference>
<feature type="compositionally biased region" description="Polar residues" evidence="6">
    <location>
        <begin position="1173"/>
        <end position="1188"/>
    </location>
</feature>
<dbReference type="Pfam" id="PF02257">
    <property type="entry name" value="RFX_DNA_binding"/>
    <property type="match status" value="1"/>
</dbReference>
<proteinExistence type="predicted"/>
<dbReference type="Pfam" id="PF25340">
    <property type="entry name" value="BCD_RFX"/>
    <property type="match status" value="2"/>
</dbReference>
<feature type="compositionally biased region" description="Polar residues" evidence="6">
    <location>
        <begin position="360"/>
        <end position="370"/>
    </location>
</feature>
<dbReference type="InterPro" id="IPR057321">
    <property type="entry name" value="RFX1-4/6/8-like_BCD"/>
</dbReference>
<dbReference type="Proteomes" id="UP000286415">
    <property type="component" value="Unassembled WGS sequence"/>
</dbReference>
<evidence type="ECO:0000256" key="2">
    <source>
        <dbReference type="ARBA" id="ARBA00023015"/>
    </source>
</evidence>
<feature type="compositionally biased region" description="Polar residues" evidence="6">
    <location>
        <begin position="320"/>
        <end position="332"/>
    </location>
</feature>
<dbReference type="FunFam" id="1.10.10.10:FF:000017">
    <property type="entry name" value="transcription factor RFX3 isoform X1"/>
    <property type="match status" value="1"/>
</dbReference>
<accession>A0A8T1LZF8</accession>
<feature type="compositionally biased region" description="Basic and acidic residues" evidence="6">
    <location>
        <begin position="1200"/>
        <end position="1209"/>
    </location>
</feature>
<dbReference type="EMBL" id="NIRI02000076">
    <property type="protein sequence ID" value="KAG5442280.1"/>
    <property type="molecule type" value="Genomic_DNA"/>
</dbReference>
<dbReference type="InterPro" id="IPR036388">
    <property type="entry name" value="WH-like_DNA-bd_sf"/>
</dbReference>
<evidence type="ECO:0000256" key="3">
    <source>
        <dbReference type="ARBA" id="ARBA00023125"/>
    </source>
</evidence>
<evidence type="ECO:0000313" key="9">
    <source>
        <dbReference type="Proteomes" id="UP000286415"/>
    </source>
</evidence>
<evidence type="ECO:0000256" key="5">
    <source>
        <dbReference type="ARBA" id="ARBA00023242"/>
    </source>
</evidence>
<organism evidence="8 9">
    <name type="scientific">Clonorchis sinensis</name>
    <name type="common">Chinese liver fluke</name>
    <dbReference type="NCBI Taxonomy" id="79923"/>
    <lineage>
        <taxon>Eukaryota</taxon>
        <taxon>Metazoa</taxon>
        <taxon>Spiralia</taxon>
        <taxon>Lophotrochozoa</taxon>
        <taxon>Platyhelminthes</taxon>
        <taxon>Trematoda</taxon>
        <taxon>Digenea</taxon>
        <taxon>Opisthorchiida</taxon>
        <taxon>Opisthorchiata</taxon>
        <taxon>Opisthorchiidae</taxon>
        <taxon>Clonorchis</taxon>
    </lineage>
</organism>
<dbReference type="InterPro" id="IPR003150">
    <property type="entry name" value="DNA-bd_RFX"/>
</dbReference>
<name>A0A8T1LZF8_CLOSI</name>
<reference evidence="8 9" key="1">
    <citation type="journal article" date="2018" name="Biotechnol. Adv.">
        <title>Improved genomic resources and new bioinformatic workflow for the carcinogenic parasite Clonorchis sinensis: Biotechnological implications.</title>
        <authorList>
            <person name="Wang D."/>
            <person name="Korhonen P.K."/>
            <person name="Gasser R.B."/>
            <person name="Young N.D."/>
        </authorList>
    </citation>
    <scope>NUCLEOTIDE SEQUENCE [LARGE SCALE GENOMIC DNA]</scope>
    <source>
        <strain evidence="8">Cs-k2</strain>
    </source>
</reference>
<feature type="domain" description="RFX-type winged-helix" evidence="7">
    <location>
        <begin position="241"/>
        <end position="316"/>
    </location>
</feature>
<evidence type="ECO:0000313" key="8">
    <source>
        <dbReference type="EMBL" id="KAG5442280.1"/>
    </source>
</evidence>
<keyword evidence="5" id="KW-0539">Nucleus</keyword>
<evidence type="ECO:0000256" key="4">
    <source>
        <dbReference type="ARBA" id="ARBA00023163"/>
    </source>
</evidence>
<evidence type="ECO:0000256" key="6">
    <source>
        <dbReference type="SAM" id="MobiDB-lite"/>
    </source>
</evidence>
<dbReference type="PANTHER" id="PTHR12619:SF33">
    <property type="entry name" value="RFX, ISOFORM H"/>
    <property type="match status" value="1"/>
</dbReference>
<dbReference type="InterPro" id="IPR036390">
    <property type="entry name" value="WH_DNA-bd_sf"/>
</dbReference>
<keyword evidence="9" id="KW-1185">Reference proteome</keyword>
<dbReference type="OrthoDB" id="10056949at2759"/>
<protein>
    <submittedName>
        <fullName evidence="8">DNA-binding protein rfx2</fullName>
    </submittedName>
</protein>
<evidence type="ECO:0000256" key="1">
    <source>
        <dbReference type="ARBA" id="ARBA00004123"/>
    </source>
</evidence>
<feature type="compositionally biased region" description="Polar residues" evidence="6">
    <location>
        <begin position="477"/>
        <end position="488"/>
    </location>
</feature>
<evidence type="ECO:0000259" key="7">
    <source>
        <dbReference type="PROSITE" id="PS51526"/>
    </source>
</evidence>
<keyword evidence="4" id="KW-0804">Transcription</keyword>
<dbReference type="GO" id="GO:0000981">
    <property type="term" value="F:DNA-binding transcription factor activity, RNA polymerase II-specific"/>
    <property type="evidence" value="ECO:0007669"/>
    <property type="project" value="TreeGrafter"/>
</dbReference>